<dbReference type="PANTHER" id="PTHR30575">
    <property type="entry name" value="PEPTIDASE M20"/>
    <property type="match status" value="1"/>
</dbReference>
<evidence type="ECO:0000256" key="1">
    <source>
        <dbReference type="ARBA" id="ARBA00006247"/>
    </source>
</evidence>
<reference evidence="4" key="1">
    <citation type="submission" date="2021-06" db="EMBL/GenBank/DDBJ databases">
        <authorList>
            <person name="Kallberg Y."/>
            <person name="Tangrot J."/>
            <person name="Rosling A."/>
        </authorList>
    </citation>
    <scope>NUCLEOTIDE SEQUENCE</scope>
    <source>
        <strain evidence="4">MT106</strain>
    </source>
</reference>
<evidence type="ECO:0000256" key="2">
    <source>
        <dbReference type="PIRNR" id="PIRNR037226"/>
    </source>
</evidence>
<dbReference type="EMBL" id="CAJVPL010000806">
    <property type="protein sequence ID" value="CAG8531143.1"/>
    <property type="molecule type" value="Genomic_DNA"/>
</dbReference>
<name>A0A9N9AJY2_9GLOM</name>
<dbReference type="InterPro" id="IPR011650">
    <property type="entry name" value="Peptidase_M20_dimer"/>
</dbReference>
<dbReference type="Gene3D" id="3.30.70.360">
    <property type="match status" value="1"/>
</dbReference>
<organism evidence="4 5">
    <name type="scientific">Ambispora gerdemannii</name>
    <dbReference type="NCBI Taxonomy" id="144530"/>
    <lineage>
        <taxon>Eukaryota</taxon>
        <taxon>Fungi</taxon>
        <taxon>Fungi incertae sedis</taxon>
        <taxon>Mucoromycota</taxon>
        <taxon>Glomeromycotina</taxon>
        <taxon>Glomeromycetes</taxon>
        <taxon>Archaeosporales</taxon>
        <taxon>Ambisporaceae</taxon>
        <taxon>Ambispora</taxon>
    </lineage>
</organism>
<dbReference type="SUPFAM" id="SSF55031">
    <property type="entry name" value="Bacterial exopeptidase dimerisation domain"/>
    <property type="match status" value="1"/>
</dbReference>
<accession>A0A9N9AJY2</accession>
<proteinExistence type="inferred from homology"/>
<protein>
    <recommendedName>
        <fullName evidence="2">Peptidase M20 domain-containing protein 2</fullName>
    </recommendedName>
</protein>
<dbReference type="OrthoDB" id="6119954at2759"/>
<dbReference type="Proteomes" id="UP000789831">
    <property type="component" value="Unassembled WGS sequence"/>
</dbReference>
<dbReference type="GO" id="GO:0016805">
    <property type="term" value="F:dipeptidase activity"/>
    <property type="evidence" value="ECO:0007669"/>
    <property type="project" value="InterPro"/>
</dbReference>
<dbReference type="FunFam" id="3.30.70.360:FF:000004">
    <property type="entry name" value="Peptidase M20 domain-containing protein 2"/>
    <property type="match status" value="1"/>
</dbReference>
<feature type="domain" description="Peptidase M20 dimerisation" evidence="3">
    <location>
        <begin position="177"/>
        <end position="267"/>
    </location>
</feature>
<dbReference type="AlphaFoldDB" id="A0A9N9AJY2"/>
<dbReference type="PANTHER" id="PTHR30575:SF0">
    <property type="entry name" value="XAA-ARG DIPEPTIDASE"/>
    <property type="match status" value="1"/>
</dbReference>
<keyword evidence="5" id="KW-1185">Reference proteome</keyword>
<dbReference type="InterPro" id="IPR002933">
    <property type="entry name" value="Peptidase_M20"/>
</dbReference>
<gene>
    <name evidence="4" type="ORF">AGERDE_LOCUS5716</name>
</gene>
<dbReference type="PIRSF" id="PIRSF037226">
    <property type="entry name" value="Amidohydrolase_ACY1L2_prd"/>
    <property type="match status" value="1"/>
</dbReference>
<dbReference type="InterPro" id="IPR017144">
    <property type="entry name" value="Xaa-Arg_dipeptidase"/>
</dbReference>
<dbReference type="Gene3D" id="3.40.630.10">
    <property type="entry name" value="Zn peptidases"/>
    <property type="match status" value="1"/>
</dbReference>
<comment type="similarity">
    <text evidence="1 2">Belongs to the peptidase M20A family.</text>
</comment>
<dbReference type="SUPFAM" id="SSF53187">
    <property type="entry name" value="Zn-dependent exopeptidases"/>
    <property type="match status" value="1"/>
</dbReference>
<dbReference type="Pfam" id="PF07687">
    <property type="entry name" value="M20_dimer"/>
    <property type="match status" value="1"/>
</dbReference>
<evidence type="ECO:0000313" key="5">
    <source>
        <dbReference type="Proteomes" id="UP000789831"/>
    </source>
</evidence>
<dbReference type="InterPro" id="IPR036264">
    <property type="entry name" value="Bact_exopeptidase_dim_dom"/>
</dbReference>
<dbReference type="InterPro" id="IPR017439">
    <property type="entry name" value="Amidohydrolase"/>
</dbReference>
<dbReference type="CDD" id="cd05672">
    <property type="entry name" value="M20_ACY1L2-like"/>
    <property type="match status" value="1"/>
</dbReference>
<comment type="caution">
    <text evidence="4">The sequence shown here is derived from an EMBL/GenBank/DDBJ whole genome shotgun (WGS) entry which is preliminary data.</text>
</comment>
<sequence>MSSKFEDIVEKAIDAISEELREISLKIHDNPELALEENFAHKILSDYLESKGFTVKRHAYGLKTAFRAEFENKTNHEEKKRTVSFNSEYDALPGIGHACGHNLIAISGVAAAYGVKCSIEALNLPGKVVLFGTPAEEKYSGKVKIISAGAYKDVDICMMVHPAWVDTVEPVYLAIRRAEVEYFGVAAHAAASPWEGKNALDAAVQAYNALSMLRQQVFPSDRIHGIITNGGKAANIIPDYASLSFYIRSRRYANLAPLQEKTSACFTAAAEAAGCKYKIDWTDGLFGRDRFEKYMTERGVKYLPNVVDLTGSTDMGNVSYNIPGIHVLFNIGEENTRTPKFHTIEFEKLAKTSTAHVKTIRAAKCLALTALDVLTDDQLFREVRKDFEDGVQPKI</sequence>
<dbReference type="Pfam" id="PF01546">
    <property type="entry name" value="Peptidase_M20"/>
    <property type="match status" value="1"/>
</dbReference>
<evidence type="ECO:0000313" key="4">
    <source>
        <dbReference type="EMBL" id="CAG8531143.1"/>
    </source>
</evidence>
<dbReference type="NCBIfam" id="TIGR01891">
    <property type="entry name" value="amidohydrolases"/>
    <property type="match status" value="1"/>
</dbReference>
<dbReference type="InterPro" id="IPR052030">
    <property type="entry name" value="Peptidase_M20/M20A_hydrolases"/>
</dbReference>
<evidence type="ECO:0000259" key="3">
    <source>
        <dbReference type="Pfam" id="PF07687"/>
    </source>
</evidence>